<organism evidence="2 3">
    <name type="scientific">Pontibacter burrus</name>
    <dbReference type="NCBI Taxonomy" id="2704466"/>
    <lineage>
        <taxon>Bacteria</taxon>
        <taxon>Pseudomonadati</taxon>
        <taxon>Bacteroidota</taxon>
        <taxon>Cytophagia</taxon>
        <taxon>Cytophagales</taxon>
        <taxon>Hymenobacteraceae</taxon>
        <taxon>Pontibacter</taxon>
    </lineage>
</organism>
<dbReference type="EMBL" id="JAAGWD010000001">
    <property type="protein sequence ID" value="NEM96895.1"/>
    <property type="molecule type" value="Genomic_DNA"/>
</dbReference>
<dbReference type="AlphaFoldDB" id="A0A6B3LPC4"/>
<keyword evidence="1" id="KW-0732">Signal</keyword>
<accession>A0A6B3LPC4</accession>
<name>A0A6B3LPC4_9BACT</name>
<evidence type="ECO:0000313" key="3">
    <source>
        <dbReference type="Proteomes" id="UP000474777"/>
    </source>
</evidence>
<evidence type="ECO:0000313" key="2">
    <source>
        <dbReference type="EMBL" id="NEM96895.1"/>
    </source>
</evidence>
<comment type="caution">
    <text evidence="2">The sequence shown here is derived from an EMBL/GenBank/DDBJ whole genome shotgun (WGS) entry which is preliminary data.</text>
</comment>
<dbReference type="InterPro" id="IPR021428">
    <property type="entry name" value="DUF3078"/>
</dbReference>
<sequence>MLLRLVAVLLITIVTHHHTIAQDTLTDSLETVQKNWDFGGAGTINFSQVSLSNWAAGGQSSLSVLGTAGMFGNYKKGKNTWNNTLSLTYGTVKLQDQRIRKSDDRLELNIKYGRNASTDWFYSAQINFKSQMLPTYNITRDTILSNFLSPGYVLTSLGMDYKPNDKLSVFISPVTGKYTVVLNQELADAGAFGVQAARKDLEGNLIPGTGQNLRREFGGFVNVRYKNEILTNVVLQSKLDLFSNYMRNPENVDLNWESQVDMKINRFLSASVFLHIVYDDDIKIKTGHNPDGTVTRGPRLQVKQSLGIGLSHKFD</sequence>
<dbReference type="Pfam" id="PF11276">
    <property type="entry name" value="DUF3078"/>
    <property type="match status" value="1"/>
</dbReference>
<feature type="chain" id="PRO_5025621117" evidence="1">
    <location>
        <begin position="22"/>
        <end position="315"/>
    </location>
</feature>
<reference evidence="2 3" key="1">
    <citation type="submission" date="2020-02" db="EMBL/GenBank/DDBJ databases">
        <authorList>
            <person name="Kim M.K."/>
        </authorList>
    </citation>
    <scope>NUCLEOTIDE SEQUENCE [LARGE SCALE GENOMIC DNA]</scope>
    <source>
        <strain evidence="2 3">BT327</strain>
    </source>
</reference>
<dbReference type="RefSeq" id="WP_163912679.1">
    <property type="nucleotide sequence ID" value="NZ_JAAGWD010000001.1"/>
</dbReference>
<evidence type="ECO:0000256" key="1">
    <source>
        <dbReference type="SAM" id="SignalP"/>
    </source>
</evidence>
<keyword evidence="3" id="KW-1185">Reference proteome</keyword>
<dbReference type="Proteomes" id="UP000474777">
    <property type="component" value="Unassembled WGS sequence"/>
</dbReference>
<gene>
    <name evidence="2" type="ORF">GXP69_04240</name>
</gene>
<feature type="signal peptide" evidence="1">
    <location>
        <begin position="1"/>
        <end position="21"/>
    </location>
</feature>
<protein>
    <submittedName>
        <fullName evidence="2">DUF3078 domain-containing protein</fullName>
    </submittedName>
</protein>
<proteinExistence type="predicted"/>